<name>A0AAP0HQM2_9MAGN</name>
<keyword evidence="3" id="KW-0472">Membrane</keyword>
<feature type="compositionally biased region" description="Polar residues" evidence="2">
    <location>
        <begin position="523"/>
        <end position="532"/>
    </location>
</feature>
<feature type="region of interest" description="Disordered" evidence="2">
    <location>
        <begin position="416"/>
        <end position="444"/>
    </location>
</feature>
<feature type="compositionally biased region" description="Polar residues" evidence="2">
    <location>
        <begin position="367"/>
        <end position="377"/>
    </location>
</feature>
<dbReference type="InterPro" id="IPR011990">
    <property type="entry name" value="TPR-like_helical_dom_sf"/>
</dbReference>
<feature type="region of interest" description="Disordered" evidence="2">
    <location>
        <begin position="247"/>
        <end position="295"/>
    </location>
</feature>
<dbReference type="Gene3D" id="1.25.40.10">
    <property type="entry name" value="Tetratricopeptide repeat domain"/>
    <property type="match status" value="1"/>
</dbReference>
<evidence type="ECO:0000256" key="2">
    <source>
        <dbReference type="SAM" id="MobiDB-lite"/>
    </source>
</evidence>
<feature type="repeat" description="TPR" evidence="1">
    <location>
        <begin position="180"/>
        <end position="213"/>
    </location>
</feature>
<dbReference type="EMBL" id="JBBNAF010000011">
    <property type="protein sequence ID" value="KAK9097738.1"/>
    <property type="molecule type" value="Genomic_DNA"/>
</dbReference>
<feature type="compositionally biased region" description="Polar residues" evidence="2">
    <location>
        <begin position="472"/>
        <end position="489"/>
    </location>
</feature>
<keyword evidence="3" id="KW-1133">Transmembrane helix</keyword>
<dbReference type="SUPFAM" id="SSF48452">
    <property type="entry name" value="TPR-like"/>
    <property type="match status" value="1"/>
</dbReference>
<dbReference type="Proteomes" id="UP001420932">
    <property type="component" value="Unassembled WGS sequence"/>
</dbReference>
<evidence type="ECO:0008006" key="6">
    <source>
        <dbReference type="Google" id="ProtNLM"/>
    </source>
</evidence>
<dbReference type="InterPro" id="IPR019734">
    <property type="entry name" value="TPR_rpt"/>
</dbReference>
<dbReference type="InterPro" id="IPR053319">
    <property type="entry name" value="OEP61"/>
</dbReference>
<reference evidence="4 5" key="1">
    <citation type="submission" date="2024-01" db="EMBL/GenBank/DDBJ databases">
        <title>Genome assemblies of Stephania.</title>
        <authorList>
            <person name="Yang L."/>
        </authorList>
    </citation>
    <scope>NUCLEOTIDE SEQUENCE [LARGE SCALE GENOMIC DNA]</scope>
    <source>
        <strain evidence="4">YNDBR</strain>
        <tissue evidence="4">Leaf</tissue>
    </source>
</reference>
<dbReference type="SMART" id="SM00028">
    <property type="entry name" value="TPR"/>
    <property type="match status" value="3"/>
</dbReference>
<keyword evidence="3" id="KW-0812">Transmembrane</keyword>
<feature type="compositionally biased region" description="Polar residues" evidence="2">
    <location>
        <begin position="284"/>
        <end position="295"/>
    </location>
</feature>
<dbReference type="AlphaFoldDB" id="A0AAP0HQM2"/>
<organism evidence="4 5">
    <name type="scientific">Stephania yunnanensis</name>
    <dbReference type="NCBI Taxonomy" id="152371"/>
    <lineage>
        <taxon>Eukaryota</taxon>
        <taxon>Viridiplantae</taxon>
        <taxon>Streptophyta</taxon>
        <taxon>Embryophyta</taxon>
        <taxon>Tracheophyta</taxon>
        <taxon>Spermatophyta</taxon>
        <taxon>Magnoliopsida</taxon>
        <taxon>Ranunculales</taxon>
        <taxon>Menispermaceae</taxon>
        <taxon>Menispermoideae</taxon>
        <taxon>Cissampelideae</taxon>
        <taxon>Stephania</taxon>
    </lineage>
</organism>
<feature type="compositionally biased region" description="Basic and acidic residues" evidence="2">
    <location>
        <begin position="490"/>
        <end position="503"/>
    </location>
</feature>
<feature type="compositionally biased region" description="Polar residues" evidence="2">
    <location>
        <begin position="426"/>
        <end position="436"/>
    </location>
</feature>
<keyword evidence="1" id="KW-0802">TPR repeat</keyword>
<evidence type="ECO:0000256" key="3">
    <source>
        <dbReference type="SAM" id="Phobius"/>
    </source>
</evidence>
<feature type="region of interest" description="Disordered" evidence="2">
    <location>
        <begin position="364"/>
        <end position="383"/>
    </location>
</feature>
<evidence type="ECO:0000256" key="1">
    <source>
        <dbReference type="PROSITE-ProRule" id="PRU00339"/>
    </source>
</evidence>
<feature type="transmembrane region" description="Helical" evidence="3">
    <location>
        <begin position="617"/>
        <end position="637"/>
    </location>
</feature>
<feature type="region of interest" description="Disordered" evidence="2">
    <location>
        <begin position="472"/>
        <end position="532"/>
    </location>
</feature>
<evidence type="ECO:0000313" key="5">
    <source>
        <dbReference type="Proteomes" id="UP001420932"/>
    </source>
</evidence>
<sequence>MFNGMMDPELMRIAQEQMSKIPPSELARMQQQMMSNPELIRMASESMKNMKPEDLRNAAQHLKNVSGEDMAEISKNMANATPEEIASFSAQADAQANYALSAAQMLKNQGNELYSEGKFSDATEKYLRAKENLKAMPFSKGRSLKLACSLNLMACYLKMKQYDDCVMEGTEALKNDAGNVKALYRRGQAHKELGNLEDAVSDLSSAHAVAPDDETISAVLRDAEEELSKGGGKRSSSKGVVIEEIAEEEVKRLPHENNASSSSSEYSVKEPQGAGKHYERQPESSDGNPTIGLQSLQDPESVRSFQNFISNADPSTLAALSGGDAGMSPDMIKSASNMISKMPAEELQKMIQMASAFEGKNPFFPTGPTTSDNQSKKSGMLPQDVSPEMLKNASDMMSKMSPEDCQRMFEISSSLNGQDSAFLPTGQATANNQSRKSGMLPQDVSPEMLKNASDMMSKMSAEDRQRMFEITSSLRGQDSGVRSNNGSESSDVREVSASRRTSELGESSSSSNGFSNSRSASSQPTNFMNPSNDLQEQMRNQMKDPAMRQMYASMMKNISPDMMASMSEQFGMKLSREDAAKAQQAMSSLSPDDLDRMMRWADKLQRFAEGAKKTKNWLLGSPGLILAICMLILAMFLHRLGFIGS</sequence>
<accession>A0AAP0HQM2</accession>
<keyword evidence="5" id="KW-1185">Reference proteome</keyword>
<comment type="caution">
    <text evidence="4">The sequence shown here is derived from an EMBL/GenBank/DDBJ whole genome shotgun (WGS) entry which is preliminary data.</text>
</comment>
<gene>
    <name evidence="4" type="ORF">Syun_024783</name>
</gene>
<dbReference type="PANTHER" id="PTHR48433">
    <property type="entry name" value="OUTER ENVELOPE PROTEIN 61-LIKE"/>
    <property type="match status" value="1"/>
</dbReference>
<protein>
    <recommendedName>
        <fullName evidence="6">Outer envelope protein 61</fullName>
    </recommendedName>
</protein>
<proteinExistence type="predicted"/>
<evidence type="ECO:0000313" key="4">
    <source>
        <dbReference type="EMBL" id="KAK9097738.1"/>
    </source>
</evidence>
<dbReference type="PANTHER" id="PTHR48433:SF1">
    <property type="entry name" value="OUTER ENVELOPE PROTEIN 61-LIKE"/>
    <property type="match status" value="1"/>
</dbReference>
<dbReference type="PROSITE" id="PS50005">
    <property type="entry name" value="TPR"/>
    <property type="match status" value="1"/>
</dbReference>
<feature type="compositionally biased region" description="Low complexity" evidence="2">
    <location>
        <begin position="504"/>
        <end position="522"/>
    </location>
</feature>